<evidence type="ECO:0000256" key="2">
    <source>
        <dbReference type="ARBA" id="ARBA00022448"/>
    </source>
</evidence>
<dbReference type="InterPro" id="IPR016817">
    <property type="entry name" value="MannP-dilichol_defect-1"/>
</dbReference>
<dbReference type="SMART" id="SM00679">
    <property type="entry name" value="CTNS"/>
    <property type="match status" value="2"/>
</dbReference>
<comment type="subcellular location">
    <subcellularLocation>
        <location evidence="1 8">Membrane</location>
        <topology evidence="1 8">Multi-pass membrane protein</topology>
    </subcellularLocation>
</comment>
<evidence type="ECO:0000256" key="5">
    <source>
        <dbReference type="ARBA" id="ARBA00022989"/>
    </source>
</evidence>
<dbReference type="EMBL" id="KB203567">
    <property type="protein sequence ID" value="ESO83862.1"/>
    <property type="molecule type" value="Genomic_DNA"/>
</dbReference>
<protein>
    <recommendedName>
        <fullName evidence="8">Mannose-P-dolichol utilization defect 1 protein homolog</fullName>
    </recommendedName>
</protein>
<evidence type="ECO:0000313" key="10">
    <source>
        <dbReference type="EMBL" id="ESO83862.1"/>
    </source>
</evidence>
<dbReference type="CTD" id="20233332"/>
<evidence type="ECO:0000256" key="6">
    <source>
        <dbReference type="ARBA" id="ARBA00023136"/>
    </source>
</evidence>
<dbReference type="KEGG" id="lgi:LOTGIDRAFT_132691"/>
<evidence type="ECO:0000256" key="3">
    <source>
        <dbReference type="ARBA" id="ARBA00022692"/>
    </source>
</evidence>
<dbReference type="AlphaFoldDB" id="V3ZI46"/>
<dbReference type="GO" id="GO:0009312">
    <property type="term" value="P:oligosaccharide biosynthetic process"/>
    <property type="evidence" value="ECO:0007669"/>
    <property type="project" value="TreeGrafter"/>
</dbReference>
<name>V3ZI46_LOTGI</name>
<dbReference type="RefSeq" id="XP_009065440.1">
    <property type="nucleotide sequence ID" value="XM_009067192.1"/>
</dbReference>
<sequence length="252" mass="26762">MSNSTLIPAFLVPLLQIIAPQPCFNTLFISLDLLHVACLKVVISKCLGFAIIAGSCIVKLPQVIKILRAKSGEGISLPAVTLELIAITASLSYGFAHGFPFSSYGEAGFLVFQTAIIAFLVLLFSGKTVSGLGYIAVYVGILAYLLSPSVNMSLLAGLQASGAGIVAISKMIQAHANFKNGSTGQLSAVTVFLLFFGSVARIFTSIQETGDKLVIFQYVVSTAFNGLIVAQMIYYWNSSSSKSKKTKSRKAQ</sequence>
<feature type="transmembrane region" description="Helical" evidence="9">
    <location>
        <begin position="30"/>
        <end position="54"/>
    </location>
</feature>
<dbReference type="PANTHER" id="PTHR12226:SF2">
    <property type="entry name" value="MANNOSE-P-DOLICHOL UTILIZATION DEFECT 1 PROTEIN"/>
    <property type="match status" value="1"/>
</dbReference>
<dbReference type="FunFam" id="1.20.1280.290:FF:000006">
    <property type="entry name" value="mannose-P-dolichol utilization defect 1 protein"/>
    <property type="match status" value="1"/>
</dbReference>
<dbReference type="OrthoDB" id="271506at2759"/>
<dbReference type="GeneID" id="20233332"/>
<evidence type="ECO:0000256" key="7">
    <source>
        <dbReference type="ARBA" id="ARBA00038475"/>
    </source>
</evidence>
<comment type="similarity">
    <text evidence="7 8">Belongs to the MPDU1 (TC 2.A.43.3) family.</text>
</comment>
<dbReference type="STRING" id="225164.V3ZI46"/>
<feature type="transmembrane region" description="Helical" evidence="9">
    <location>
        <begin position="215"/>
        <end position="236"/>
    </location>
</feature>
<evidence type="ECO:0000313" key="11">
    <source>
        <dbReference type="Proteomes" id="UP000030746"/>
    </source>
</evidence>
<keyword evidence="4" id="KW-0677">Repeat</keyword>
<feature type="transmembrane region" description="Helical" evidence="9">
    <location>
        <begin position="75"/>
        <end position="95"/>
    </location>
</feature>
<evidence type="ECO:0000256" key="9">
    <source>
        <dbReference type="SAM" id="Phobius"/>
    </source>
</evidence>
<dbReference type="GO" id="GO:0016020">
    <property type="term" value="C:membrane"/>
    <property type="evidence" value="ECO:0007669"/>
    <property type="project" value="UniProtKB-SubCell"/>
</dbReference>
<accession>V3ZI46</accession>
<reference evidence="10 11" key="1">
    <citation type="journal article" date="2013" name="Nature">
        <title>Insights into bilaterian evolution from three spiralian genomes.</title>
        <authorList>
            <person name="Simakov O."/>
            <person name="Marletaz F."/>
            <person name="Cho S.J."/>
            <person name="Edsinger-Gonzales E."/>
            <person name="Havlak P."/>
            <person name="Hellsten U."/>
            <person name="Kuo D.H."/>
            <person name="Larsson T."/>
            <person name="Lv J."/>
            <person name="Arendt D."/>
            <person name="Savage R."/>
            <person name="Osoegawa K."/>
            <person name="de Jong P."/>
            <person name="Grimwood J."/>
            <person name="Chapman J.A."/>
            <person name="Shapiro H."/>
            <person name="Aerts A."/>
            <person name="Otillar R.P."/>
            <person name="Terry A.Y."/>
            <person name="Boore J.L."/>
            <person name="Grigoriev I.V."/>
            <person name="Lindberg D.R."/>
            <person name="Seaver E.C."/>
            <person name="Weisblat D.A."/>
            <person name="Putnam N.H."/>
            <person name="Rokhsar D.S."/>
        </authorList>
    </citation>
    <scope>NUCLEOTIDE SEQUENCE [LARGE SCALE GENOMIC DNA]</scope>
</reference>
<dbReference type="Proteomes" id="UP000030746">
    <property type="component" value="Unassembled WGS sequence"/>
</dbReference>
<proteinExistence type="inferred from homology"/>
<dbReference type="OMA" id="LQVLYYW"/>
<keyword evidence="3 8" id="KW-0812">Transmembrane</keyword>
<keyword evidence="11" id="KW-1185">Reference proteome</keyword>
<dbReference type="Gene3D" id="1.20.1280.290">
    <property type="match status" value="2"/>
</dbReference>
<keyword evidence="6 8" id="KW-0472">Membrane</keyword>
<evidence type="ECO:0000256" key="4">
    <source>
        <dbReference type="ARBA" id="ARBA00022737"/>
    </source>
</evidence>
<organism evidence="10 11">
    <name type="scientific">Lottia gigantea</name>
    <name type="common">Giant owl limpet</name>
    <dbReference type="NCBI Taxonomy" id="225164"/>
    <lineage>
        <taxon>Eukaryota</taxon>
        <taxon>Metazoa</taxon>
        <taxon>Spiralia</taxon>
        <taxon>Lophotrochozoa</taxon>
        <taxon>Mollusca</taxon>
        <taxon>Gastropoda</taxon>
        <taxon>Patellogastropoda</taxon>
        <taxon>Lottioidea</taxon>
        <taxon>Lottiidae</taxon>
        <taxon>Lottia</taxon>
    </lineage>
</organism>
<dbReference type="InterPro" id="IPR006603">
    <property type="entry name" value="PQ-loop_rpt"/>
</dbReference>
<dbReference type="Pfam" id="PF04193">
    <property type="entry name" value="PQ-loop"/>
    <property type="match status" value="2"/>
</dbReference>
<dbReference type="HOGENOM" id="CLU_053568_2_0_1"/>
<dbReference type="PIRSF" id="PIRSF023381">
    <property type="entry name" value="MannP-dilichol_defect-1p"/>
    <property type="match status" value="1"/>
</dbReference>
<evidence type="ECO:0000256" key="1">
    <source>
        <dbReference type="ARBA" id="ARBA00004141"/>
    </source>
</evidence>
<evidence type="ECO:0000256" key="8">
    <source>
        <dbReference type="PIRNR" id="PIRNR023381"/>
    </source>
</evidence>
<feature type="transmembrane region" description="Helical" evidence="9">
    <location>
        <begin position="131"/>
        <end position="147"/>
    </location>
</feature>
<feature type="transmembrane region" description="Helical" evidence="9">
    <location>
        <begin position="153"/>
        <end position="172"/>
    </location>
</feature>
<dbReference type="PANTHER" id="PTHR12226">
    <property type="entry name" value="MANNOSE-P-DOLICHOL UTILIZATION DEFECT 1 LEC35 -RELATED"/>
    <property type="match status" value="1"/>
</dbReference>
<keyword evidence="5 8" id="KW-1133">Transmembrane helix</keyword>
<gene>
    <name evidence="10" type="ORF">LOTGIDRAFT_132691</name>
</gene>
<feature type="transmembrane region" description="Helical" evidence="9">
    <location>
        <begin position="107"/>
        <end position="124"/>
    </location>
</feature>
<keyword evidence="2" id="KW-0813">Transport</keyword>
<feature type="transmembrane region" description="Helical" evidence="9">
    <location>
        <begin position="184"/>
        <end position="203"/>
    </location>
</feature>